<dbReference type="AlphaFoldDB" id="A0A7S3AMK8"/>
<dbReference type="PANTHER" id="PTHR12771">
    <property type="entry name" value="ENGULFMENT AND CELL MOTILITY"/>
    <property type="match status" value="1"/>
</dbReference>
<sequence length="518" mass="57583">MYEIDSAATLRQKKAALLEVIELQRKLIESHDANVSEVPSDAPGDSGSDRELEWHTEQAKRLDKFKAALHATRLQPDEFLLLVSAEWASGGSGGGARRPRELVPYLLRVNARSQLTFVPHQPVVGGAVAGKLEPELSGNGTNSSDDVLAGAARPRVFFMDMLKHVKLAADDSRTLQCPDKAVSLLSAAAPSSVREVVLEWRSRQPPLFCLTHEGSELVEVLGAHLRRYNSSRVTQVQGLKNIHRLKCTTFAASNTAHAELLRRLWICGFGSEQGFAPVSERWVHLGFQSADPTTDLRGMGLLGLENLVYFGEHYTDVFQRLVAAQKKRDYPLACAGINVTSMLLELLRMRDETATECQKRPPFDTEWDSEMFHFFCHMFYRERPFEDMYCFSVRMLDRMFVSMEAEYSDFNMVLAALRGRLQEALVQRPLSFREFKRLISAPGGDNDSVHSGATSNSGYSYSGGVESADQPNSVSGERELSRVIADALGGLPQSLDTVKSRLDSGLHALATFFPPKSR</sequence>
<reference evidence="2" key="1">
    <citation type="submission" date="2021-01" db="EMBL/GenBank/DDBJ databases">
        <authorList>
            <person name="Corre E."/>
            <person name="Pelletier E."/>
            <person name="Niang G."/>
            <person name="Scheremetjew M."/>
            <person name="Finn R."/>
            <person name="Kale V."/>
            <person name="Holt S."/>
            <person name="Cochrane G."/>
            <person name="Meng A."/>
            <person name="Brown T."/>
            <person name="Cohen L."/>
        </authorList>
    </citation>
    <scope>NUCLEOTIDE SEQUENCE</scope>
    <source>
        <strain evidence="2">CCMP281</strain>
    </source>
</reference>
<dbReference type="InterPro" id="IPR050868">
    <property type="entry name" value="ELMO_domain-containing"/>
</dbReference>
<evidence type="ECO:0000259" key="1">
    <source>
        <dbReference type="PROSITE" id="PS51335"/>
    </source>
</evidence>
<evidence type="ECO:0000313" key="2">
    <source>
        <dbReference type="EMBL" id="CAE0107499.1"/>
    </source>
</evidence>
<accession>A0A7S3AMK8</accession>
<feature type="domain" description="ELMO" evidence="1">
    <location>
        <begin position="256"/>
        <end position="425"/>
    </location>
</feature>
<dbReference type="EMBL" id="HBHX01014581">
    <property type="protein sequence ID" value="CAE0107499.1"/>
    <property type="molecule type" value="Transcribed_RNA"/>
</dbReference>
<name>A0A7S3AMK8_9EUKA</name>
<dbReference type="Pfam" id="PF04727">
    <property type="entry name" value="ELMO_CED12"/>
    <property type="match status" value="1"/>
</dbReference>
<dbReference type="InterPro" id="IPR006816">
    <property type="entry name" value="ELMO_dom"/>
</dbReference>
<proteinExistence type="predicted"/>
<dbReference type="PROSITE" id="PS51335">
    <property type="entry name" value="ELMO"/>
    <property type="match status" value="1"/>
</dbReference>
<organism evidence="2">
    <name type="scientific">Haptolina ericina</name>
    <dbReference type="NCBI Taxonomy" id="156174"/>
    <lineage>
        <taxon>Eukaryota</taxon>
        <taxon>Haptista</taxon>
        <taxon>Haptophyta</taxon>
        <taxon>Prymnesiophyceae</taxon>
        <taxon>Prymnesiales</taxon>
        <taxon>Prymnesiaceae</taxon>
        <taxon>Haptolina</taxon>
    </lineage>
</organism>
<gene>
    <name evidence="2" type="ORF">HERI1096_LOCUS8158</name>
</gene>
<dbReference type="PANTHER" id="PTHR12771:SF56">
    <property type="entry name" value="CED-12"/>
    <property type="match status" value="1"/>
</dbReference>
<protein>
    <recommendedName>
        <fullName evidence="1">ELMO domain-containing protein</fullName>
    </recommendedName>
</protein>